<feature type="chain" id="PRO_5022895659" evidence="1">
    <location>
        <begin position="23"/>
        <end position="405"/>
    </location>
</feature>
<gene>
    <name evidence="2" type="ORF">FZD51_01010</name>
</gene>
<reference evidence="2 3" key="1">
    <citation type="submission" date="2019-08" db="EMBL/GenBank/DDBJ databases">
        <title>Bacillus genomes from the desert of Cuatro Cienegas, Coahuila.</title>
        <authorList>
            <person name="Olmedo-Alvarez G."/>
        </authorList>
    </citation>
    <scope>NUCLEOTIDE SEQUENCE [LARGE SCALE GENOMIC DNA]</scope>
    <source>
        <strain evidence="2 3">CH446_14T</strain>
    </source>
</reference>
<keyword evidence="1" id="KW-0732">Signal</keyword>
<dbReference type="InterPro" id="IPR011042">
    <property type="entry name" value="6-blade_b-propeller_TolB-like"/>
</dbReference>
<name>A0A5D4RQI3_9BACI</name>
<dbReference type="PANTHER" id="PTHR36842">
    <property type="entry name" value="PROTEIN TOLB HOMOLOG"/>
    <property type="match status" value="1"/>
</dbReference>
<accession>A0A5D4RQI3</accession>
<organism evidence="2 3">
    <name type="scientific">Bacillus infantis</name>
    <dbReference type="NCBI Taxonomy" id="324767"/>
    <lineage>
        <taxon>Bacteria</taxon>
        <taxon>Bacillati</taxon>
        <taxon>Bacillota</taxon>
        <taxon>Bacilli</taxon>
        <taxon>Bacillales</taxon>
        <taxon>Bacillaceae</taxon>
        <taxon>Bacillus</taxon>
    </lineage>
</organism>
<dbReference type="Proteomes" id="UP000322139">
    <property type="component" value="Unassembled WGS sequence"/>
</dbReference>
<dbReference type="AlphaFoldDB" id="A0A5D4RQI3"/>
<evidence type="ECO:0000256" key="1">
    <source>
        <dbReference type="SAM" id="SignalP"/>
    </source>
</evidence>
<dbReference type="Gene3D" id="2.120.10.30">
    <property type="entry name" value="TolB, C-terminal domain"/>
    <property type="match status" value="2"/>
</dbReference>
<sequence length="405" mass="45899">MRLRIFLCFLTIFASMPLSSQAEGNIKAVFIRDGNLWLAEGKKETRLTEGGQASDPKWSYDGRFIAYLSAEGEQRYLYIYDLQKNRSYQPYKTIETYHFEWSPDANTIAYTSRGVLNTTKTNNGIPKGFENVSLGVSDFTWTPDGKGFIASSQAELLPTGWGPVRLFKIKKDAALNPEKIKPFYTIKTDPDKLFAIDANHFKWSTDHKWISFLGVPTASWSADSNTLLVLSAGGTRFQTIGKMLNQPDWFKWSPEENKIAYISGEGRFFVQDKRTSVADIPISAGQKDYTPEGYVDIDLAWLTADEVISARAKENKDWKEGPVPELYSKLYNINIKSGIQKQITFPKPDRMDIKPQVTGSYLTWVRKESGRLQGDVWIKKGAAGKAKVWLERVDGAPAFYNSKQR</sequence>
<protein>
    <submittedName>
        <fullName evidence="2">Translocation protein TolB</fullName>
    </submittedName>
</protein>
<feature type="signal peptide" evidence="1">
    <location>
        <begin position="1"/>
        <end position="22"/>
    </location>
</feature>
<proteinExistence type="predicted"/>
<dbReference type="EMBL" id="VTER01000001">
    <property type="protein sequence ID" value="TYS52058.1"/>
    <property type="molecule type" value="Genomic_DNA"/>
</dbReference>
<dbReference type="RefSeq" id="WP_148973039.1">
    <property type="nucleotide sequence ID" value="NZ_VTER01000001.1"/>
</dbReference>
<evidence type="ECO:0000313" key="3">
    <source>
        <dbReference type="Proteomes" id="UP000322139"/>
    </source>
</evidence>
<evidence type="ECO:0000313" key="2">
    <source>
        <dbReference type="EMBL" id="TYS52058.1"/>
    </source>
</evidence>
<dbReference type="PANTHER" id="PTHR36842:SF1">
    <property type="entry name" value="PROTEIN TOLB"/>
    <property type="match status" value="1"/>
</dbReference>
<dbReference type="SUPFAM" id="SSF82171">
    <property type="entry name" value="DPP6 N-terminal domain-like"/>
    <property type="match status" value="1"/>
</dbReference>
<comment type="caution">
    <text evidence="2">The sequence shown here is derived from an EMBL/GenBank/DDBJ whole genome shotgun (WGS) entry which is preliminary data.</text>
</comment>